<reference evidence="1 2" key="1">
    <citation type="journal article" date="2008" name="BMC Microbiol.">
        <title>Complete genome sequence of Treponema pallidum ssp. pallidum strain SS14 determined with oligonucleotide arrays.</title>
        <authorList>
            <person name="Matejkova P."/>
            <person name="Strouhal M."/>
            <person name="Smajs D."/>
            <person name="Norris S.J."/>
            <person name="Palzkill T."/>
            <person name="Petrosino J.F."/>
            <person name="Sodergren E."/>
            <person name="Norton J.E."/>
            <person name="Singh J."/>
            <person name="Richmond T.A."/>
            <person name="Molla M.N."/>
            <person name="Albert T.J."/>
            <person name="Weinstock G.M."/>
        </authorList>
    </citation>
    <scope>NUCLEOTIDE SEQUENCE [LARGE SCALE GENOMIC DNA]</scope>
    <source>
        <strain evidence="1 2">SS14</strain>
    </source>
</reference>
<evidence type="ECO:0000313" key="2">
    <source>
        <dbReference type="Proteomes" id="UP000001202"/>
    </source>
</evidence>
<proteinExistence type="predicted"/>
<dbReference type="EMBL" id="CP000805">
    <property type="protein sequence ID" value="ACD71229.1"/>
    <property type="molecule type" value="Genomic_DNA"/>
</dbReference>
<accession>A0A0H3BK35</accession>
<dbReference type="KEGG" id="tpp:TPASS_0811"/>
<gene>
    <name evidence="1" type="ordered locus">TPASS_0811</name>
</gene>
<evidence type="ECO:0000313" key="1">
    <source>
        <dbReference type="EMBL" id="ACD71229.1"/>
    </source>
</evidence>
<name>A0A0H3BK35_TREPS</name>
<dbReference type="Proteomes" id="UP000001202">
    <property type="component" value="Chromosome"/>
</dbReference>
<organism evidence="1 2">
    <name type="scientific">Treponema pallidum subsp. pallidum (strain SS14)</name>
    <dbReference type="NCBI Taxonomy" id="455434"/>
    <lineage>
        <taxon>Bacteria</taxon>
        <taxon>Pseudomonadati</taxon>
        <taxon>Spirochaetota</taxon>
        <taxon>Spirochaetia</taxon>
        <taxon>Spirochaetales</taxon>
        <taxon>Treponemataceae</taxon>
        <taxon>Treponema</taxon>
    </lineage>
</organism>
<protein>
    <submittedName>
        <fullName evidence="1">Uncharacterized protein</fullName>
    </submittedName>
</protein>
<dbReference type="AlphaFoldDB" id="A0A0H3BK35"/>
<sequence>MAGIVSAFVTFFYRFISFTTSYVQCVRSIIAEHAGPHGWFL</sequence>